<name>A0ABY7NQD5_9SPHN</name>
<dbReference type="Pfam" id="PF00005">
    <property type="entry name" value="ABC_tran"/>
    <property type="match status" value="1"/>
</dbReference>
<dbReference type="SMART" id="SM00382">
    <property type="entry name" value="AAA"/>
    <property type="match status" value="1"/>
</dbReference>
<dbReference type="RefSeq" id="WP_270078385.1">
    <property type="nucleotide sequence ID" value="NZ_CP115174.1"/>
</dbReference>
<keyword evidence="5" id="KW-1185">Reference proteome</keyword>
<keyword evidence="1" id="KW-0547">Nucleotide-binding</keyword>
<dbReference type="InterPro" id="IPR027417">
    <property type="entry name" value="P-loop_NTPase"/>
</dbReference>
<dbReference type="PANTHER" id="PTHR43869">
    <property type="entry name" value="GLYCINE BETAINE/PROLINE BETAINE TRANSPORT SYSTEM ATP-BINDING PROTEIN PROV"/>
    <property type="match status" value="1"/>
</dbReference>
<dbReference type="GO" id="GO:0005524">
    <property type="term" value="F:ATP binding"/>
    <property type="evidence" value="ECO:0007669"/>
    <property type="project" value="UniProtKB-KW"/>
</dbReference>
<sequence>MAEIALTGVNKLYGGHGKAAQVLVAQGLDKAAILERTGCTVALRDIDLVLPSDAISVIMGLSGSGKSTLLRCLIRLIDPSSGAIRFDGEDITRLGLPALRAFRRTHVAMVFQNFALLPHRTVLQNAAFGLALHGVKRGDAEARAAAWLAKLGLGGYERAYPDALSGGMRQRVGLARALACDPDVLLMDEAFSALDPLIRDELQAQLLDLQAELGKTIVFVTHDIREALRLGAHIVVMRDGRVEQAGPPATLLSAPSSDYVARFVAQAAASAR</sequence>
<feature type="domain" description="ABC transporter" evidence="3">
    <location>
        <begin position="23"/>
        <end position="264"/>
    </location>
</feature>
<evidence type="ECO:0000313" key="4">
    <source>
        <dbReference type="EMBL" id="WBO23754.1"/>
    </source>
</evidence>
<dbReference type="PANTHER" id="PTHR43869:SF1">
    <property type="entry name" value="GLYCINE BETAINE_PROLINE BETAINE TRANSPORT SYSTEM ATP-BINDING PROTEIN PROV"/>
    <property type="match status" value="1"/>
</dbReference>
<dbReference type="InterPro" id="IPR003593">
    <property type="entry name" value="AAA+_ATPase"/>
</dbReference>
<dbReference type="InterPro" id="IPR051921">
    <property type="entry name" value="ABC_osmolyte_uptake_ATP-bind"/>
</dbReference>
<evidence type="ECO:0000259" key="3">
    <source>
        <dbReference type="PROSITE" id="PS50893"/>
    </source>
</evidence>
<dbReference type="PROSITE" id="PS00211">
    <property type="entry name" value="ABC_TRANSPORTER_1"/>
    <property type="match status" value="1"/>
</dbReference>
<evidence type="ECO:0000256" key="1">
    <source>
        <dbReference type="ARBA" id="ARBA00022741"/>
    </source>
</evidence>
<dbReference type="PROSITE" id="PS50893">
    <property type="entry name" value="ABC_TRANSPORTER_2"/>
    <property type="match status" value="1"/>
</dbReference>
<dbReference type="Gene3D" id="3.40.50.300">
    <property type="entry name" value="P-loop containing nucleotide triphosphate hydrolases"/>
    <property type="match status" value="1"/>
</dbReference>
<accession>A0ABY7NQD5</accession>
<dbReference type="SUPFAM" id="SSF52540">
    <property type="entry name" value="P-loop containing nucleoside triphosphate hydrolases"/>
    <property type="match status" value="1"/>
</dbReference>
<keyword evidence="2 4" id="KW-0067">ATP-binding</keyword>
<dbReference type="Proteomes" id="UP001210865">
    <property type="component" value="Chromosome"/>
</dbReference>
<reference evidence="4 5" key="1">
    <citation type="submission" date="2022-12" db="EMBL/GenBank/DDBJ databases">
        <title>Sphingomonas abieness sp. nov., an endophytic bacterium isolated from Abies koreana.</title>
        <authorList>
            <person name="Jiang L."/>
            <person name="Lee J."/>
        </authorList>
    </citation>
    <scope>NUCLEOTIDE SEQUENCE [LARGE SCALE GENOMIC DNA]</scope>
    <source>
        <strain evidence="5">PAMB 00755</strain>
    </source>
</reference>
<dbReference type="InterPro" id="IPR017871">
    <property type="entry name" value="ABC_transporter-like_CS"/>
</dbReference>
<dbReference type="InterPro" id="IPR003439">
    <property type="entry name" value="ABC_transporter-like_ATP-bd"/>
</dbReference>
<gene>
    <name evidence="4" type="ORF">PBT88_06425</name>
</gene>
<proteinExistence type="predicted"/>
<protein>
    <submittedName>
        <fullName evidence="4">ATP-binding cassette domain-containing protein</fullName>
    </submittedName>
</protein>
<evidence type="ECO:0000256" key="2">
    <source>
        <dbReference type="ARBA" id="ARBA00022840"/>
    </source>
</evidence>
<dbReference type="EMBL" id="CP115174">
    <property type="protein sequence ID" value="WBO23754.1"/>
    <property type="molecule type" value="Genomic_DNA"/>
</dbReference>
<organism evidence="4 5">
    <name type="scientific">Sphingomonas abietis</name>
    <dbReference type="NCBI Taxonomy" id="3012344"/>
    <lineage>
        <taxon>Bacteria</taxon>
        <taxon>Pseudomonadati</taxon>
        <taxon>Pseudomonadota</taxon>
        <taxon>Alphaproteobacteria</taxon>
        <taxon>Sphingomonadales</taxon>
        <taxon>Sphingomonadaceae</taxon>
        <taxon>Sphingomonas</taxon>
    </lineage>
</organism>
<evidence type="ECO:0000313" key="5">
    <source>
        <dbReference type="Proteomes" id="UP001210865"/>
    </source>
</evidence>